<comment type="caution">
    <text evidence="2">The sequence shown here is derived from an EMBL/GenBank/DDBJ whole genome shotgun (WGS) entry which is preliminary data.</text>
</comment>
<accession>A0A9Q0IZJ3</accession>
<reference evidence="2" key="2">
    <citation type="journal article" date="2023" name="Plants (Basel)">
        <title>Annotation of the Turnera subulata (Passifloraceae) Draft Genome Reveals the S-Locus Evolved after the Divergence of Turneroideae from Passifloroideae in a Stepwise Manner.</title>
        <authorList>
            <person name="Henning P.M."/>
            <person name="Roalson E.H."/>
            <person name="Mir W."/>
            <person name="McCubbin A.G."/>
            <person name="Shore J.S."/>
        </authorList>
    </citation>
    <scope>NUCLEOTIDE SEQUENCE</scope>
    <source>
        <strain evidence="2">F60SS</strain>
    </source>
</reference>
<gene>
    <name evidence="2" type="ORF">Tsubulata_000896</name>
</gene>
<feature type="transmembrane region" description="Helical" evidence="1">
    <location>
        <begin position="20"/>
        <end position="45"/>
    </location>
</feature>
<reference evidence="2" key="1">
    <citation type="submission" date="2022-02" db="EMBL/GenBank/DDBJ databases">
        <authorList>
            <person name="Henning P.M."/>
            <person name="McCubbin A.G."/>
            <person name="Shore J.S."/>
        </authorList>
    </citation>
    <scope>NUCLEOTIDE SEQUENCE</scope>
    <source>
        <strain evidence="2">F60SS</strain>
        <tissue evidence="2">Leaves</tissue>
    </source>
</reference>
<keyword evidence="1" id="KW-1133">Transmembrane helix</keyword>
<name>A0A9Q0IZJ3_9ROSI</name>
<dbReference type="AlphaFoldDB" id="A0A9Q0IZJ3"/>
<protein>
    <submittedName>
        <fullName evidence="2">Uncharacterized protein</fullName>
    </submittedName>
</protein>
<evidence type="ECO:0000313" key="2">
    <source>
        <dbReference type="EMBL" id="KAJ4824056.1"/>
    </source>
</evidence>
<dbReference type="Proteomes" id="UP001141552">
    <property type="component" value="Unassembled WGS sequence"/>
</dbReference>
<keyword evidence="3" id="KW-1185">Reference proteome</keyword>
<keyword evidence="1" id="KW-0812">Transmembrane</keyword>
<evidence type="ECO:0000313" key="3">
    <source>
        <dbReference type="Proteomes" id="UP001141552"/>
    </source>
</evidence>
<proteinExistence type="predicted"/>
<dbReference type="EMBL" id="JAKUCV010007280">
    <property type="protein sequence ID" value="KAJ4824056.1"/>
    <property type="molecule type" value="Genomic_DNA"/>
</dbReference>
<keyword evidence="1" id="KW-0472">Membrane</keyword>
<organism evidence="2 3">
    <name type="scientific">Turnera subulata</name>
    <dbReference type="NCBI Taxonomy" id="218843"/>
    <lineage>
        <taxon>Eukaryota</taxon>
        <taxon>Viridiplantae</taxon>
        <taxon>Streptophyta</taxon>
        <taxon>Embryophyta</taxon>
        <taxon>Tracheophyta</taxon>
        <taxon>Spermatophyta</taxon>
        <taxon>Magnoliopsida</taxon>
        <taxon>eudicotyledons</taxon>
        <taxon>Gunneridae</taxon>
        <taxon>Pentapetalae</taxon>
        <taxon>rosids</taxon>
        <taxon>fabids</taxon>
        <taxon>Malpighiales</taxon>
        <taxon>Passifloraceae</taxon>
        <taxon>Turnera</taxon>
    </lineage>
</organism>
<evidence type="ECO:0000256" key="1">
    <source>
        <dbReference type="SAM" id="Phobius"/>
    </source>
</evidence>
<sequence>MGLPLARPYSTAASSNPMRYYALSVVWNLKPLATSFFIVLSLGGYGLKHVIGGMHPGVCQ</sequence>